<proteinExistence type="inferred from homology"/>
<keyword evidence="6" id="KW-1185">Reference proteome</keyword>
<dbReference type="Pfam" id="PF03022">
    <property type="entry name" value="MRJP"/>
    <property type="match status" value="1"/>
</dbReference>
<gene>
    <name evidence="5" type="ORF">DOTSEDRAFT_64292</name>
</gene>
<dbReference type="OMA" id="HDPRILW"/>
<evidence type="ECO:0008006" key="7">
    <source>
        <dbReference type="Google" id="ProtNLM"/>
    </source>
</evidence>
<reference evidence="5 6" key="2">
    <citation type="journal article" date="2012" name="PLoS Pathog.">
        <title>Diverse lifestyles and strategies of plant pathogenesis encoded in the genomes of eighteen Dothideomycetes fungi.</title>
        <authorList>
            <person name="Ohm R.A."/>
            <person name="Feau N."/>
            <person name="Henrissat B."/>
            <person name="Schoch C.L."/>
            <person name="Horwitz B.A."/>
            <person name="Barry K.W."/>
            <person name="Condon B.J."/>
            <person name="Copeland A.C."/>
            <person name="Dhillon B."/>
            <person name="Glaser F."/>
            <person name="Hesse C.N."/>
            <person name="Kosti I."/>
            <person name="LaButti K."/>
            <person name="Lindquist E.A."/>
            <person name="Lucas S."/>
            <person name="Salamov A.A."/>
            <person name="Bradshaw R.E."/>
            <person name="Ciuffetti L."/>
            <person name="Hamelin R.C."/>
            <person name="Kema G.H.J."/>
            <person name="Lawrence C."/>
            <person name="Scott J.A."/>
            <person name="Spatafora J.W."/>
            <person name="Turgeon B.G."/>
            <person name="de Wit P.J.G.M."/>
            <person name="Zhong S."/>
            <person name="Goodwin S.B."/>
            <person name="Grigoriev I.V."/>
        </authorList>
    </citation>
    <scope>NUCLEOTIDE SEQUENCE [LARGE SCALE GENOMIC DNA]</scope>
    <source>
        <strain evidence="6">NZE10 / CBS 128990</strain>
    </source>
</reference>
<dbReference type="HOGENOM" id="CLU_031076_0_2_1"/>
<dbReference type="EMBL" id="KB446541">
    <property type="protein sequence ID" value="EME42482.1"/>
    <property type="molecule type" value="Genomic_DNA"/>
</dbReference>
<feature type="chain" id="PRO_5004109144" description="Major royal jelly protein" evidence="4">
    <location>
        <begin position="19"/>
        <end position="420"/>
    </location>
</feature>
<protein>
    <recommendedName>
        <fullName evidence="7">Major royal jelly protein</fullName>
    </recommendedName>
</protein>
<evidence type="ECO:0000256" key="4">
    <source>
        <dbReference type="SAM" id="SignalP"/>
    </source>
</evidence>
<dbReference type="AlphaFoldDB" id="N1PJ99"/>
<sequence length="420" mass="45719">MIPSVLVALVGCSSIVVAQFEPNWVKNGEIWEDTVKYGPAIELQHLYYDQFPTGIAISGEGRKFSNYPPGLEGNNTNNGSNGKYTVAELIGNNSERPWPSTEMNSPPGGAINYTTYPPTGANYQQYIIGSQSIVIDAQNRAWILDTGRALTPNGTLVPASYGGPKLIGVDIASGKVLQTIVFLTTVAYADSYLNDVRLDLAHGGGYAYITDSSVEGRNGIIIADLATGEAWRHLDGNSKVHPESQNVPFTWGVPLYGFTPGKPFSYVAFGTDGIALSADSNTLYWKVVGGRYLYSIPTARLRDNSANSEVLAQNSINTLGQCGITDGMETDTNDFIYHGNMEQNAIGLFNPKNGTSQLFVRDKRLNWIDTFSVGFDGYLYFTVNQLVFGSGQYPGTDRRQKPFSLWRVKLPNGGTKPGLE</sequence>
<dbReference type="InterPro" id="IPR011042">
    <property type="entry name" value="6-blade_b-propeller_TolB-like"/>
</dbReference>
<dbReference type="SUPFAM" id="SSF63829">
    <property type="entry name" value="Calcium-dependent phosphotriesterase"/>
    <property type="match status" value="1"/>
</dbReference>
<evidence type="ECO:0000313" key="6">
    <source>
        <dbReference type="Proteomes" id="UP000016933"/>
    </source>
</evidence>
<keyword evidence="4" id="KW-0732">Signal</keyword>
<evidence type="ECO:0000256" key="2">
    <source>
        <dbReference type="ARBA" id="ARBA00009127"/>
    </source>
</evidence>
<evidence type="ECO:0000313" key="5">
    <source>
        <dbReference type="EMBL" id="EME42482.1"/>
    </source>
</evidence>
<dbReference type="Proteomes" id="UP000016933">
    <property type="component" value="Unassembled WGS sequence"/>
</dbReference>
<comment type="similarity">
    <text evidence="2">Belongs to the major royal jelly protein family.</text>
</comment>
<keyword evidence="3" id="KW-0964">Secreted</keyword>
<evidence type="ECO:0000256" key="1">
    <source>
        <dbReference type="ARBA" id="ARBA00004613"/>
    </source>
</evidence>
<dbReference type="Gene3D" id="2.120.10.30">
    <property type="entry name" value="TolB, C-terminal domain"/>
    <property type="match status" value="1"/>
</dbReference>
<reference evidence="6" key="1">
    <citation type="journal article" date="2012" name="PLoS Genet.">
        <title>The genomes of the fungal plant pathogens Cladosporium fulvum and Dothistroma septosporum reveal adaptation to different hosts and lifestyles but also signatures of common ancestry.</title>
        <authorList>
            <person name="de Wit P.J.G.M."/>
            <person name="van der Burgt A."/>
            <person name="Oekmen B."/>
            <person name="Stergiopoulos I."/>
            <person name="Abd-Elsalam K.A."/>
            <person name="Aerts A.L."/>
            <person name="Bahkali A.H."/>
            <person name="Beenen H.G."/>
            <person name="Chettri P."/>
            <person name="Cox M.P."/>
            <person name="Datema E."/>
            <person name="de Vries R.P."/>
            <person name="Dhillon B."/>
            <person name="Ganley A.R."/>
            <person name="Griffiths S.A."/>
            <person name="Guo Y."/>
            <person name="Hamelin R.C."/>
            <person name="Henrissat B."/>
            <person name="Kabir M.S."/>
            <person name="Jashni M.K."/>
            <person name="Kema G."/>
            <person name="Klaubauf S."/>
            <person name="Lapidus A."/>
            <person name="Levasseur A."/>
            <person name="Lindquist E."/>
            <person name="Mehrabi R."/>
            <person name="Ohm R.A."/>
            <person name="Owen T.J."/>
            <person name="Salamov A."/>
            <person name="Schwelm A."/>
            <person name="Schijlen E."/>
            <person name="Sun H."/>
            <person name="van den Burg H.A."/>
            <person name="van Ham R.C.H.J."/>
            <person name="Zhang S."/>
            <person name="Goodwin S.B."/>
            <person name="Grigoriev I.V."/>
            <person name="Collemare J."/>
            <person name="Bradshaw R.E."/>
        </authorList>
    </citation>
    <scope>NUCLEOTIDE SEQUENCE [LARGE SCALE GENOMIC DNA]</scope>
    <source>
        <strain evidence="6">NZE10 / CBS 128990</strain>
    </source>
</reference>
<accession>N1PJ99</accession>
<dbReference type="InterPro" id="IPR017996">
    <property type="entry name" value="MRJP/yellow-related"/>
</dbReference>
<feature type="signal peptide" evidence="4">
    <location>
        <begin position="1"/>
        <end position="18"/>
    </location>
</feature>
<dbReference type="OrthoDB" id="7776143at2759"/>
<dbReference type="eggNOG" id="ENOG502R874">
    <property type="taxonomic scope" value="Eukaryota"/>
</dbReference>
<dbReference type="GO" id="GO:0005576">
    <property type="term" value="C:extracellular region"/>
    <property type="evidence" value="ECO:0007669"/>
    <property type="project" value="UniProtKB-SubCell"/>
</dbReference>
<organism evidence="5 6">
    <name type="scientific">Dothistroma septosporum (strain NZE10 / CBS 128990)</name>
    <name type="common">Red band needle blight fungus</name>
    <name type="synonym">Mycosphaerella pini</name>
    <dbReference type="NCBI Taxonomy" id="675120"/>
    <lineage>
        <taxon>Eukaryota</taxon>
        <taxon>Fungi</taxon>
        <taxon>Dikarya</taxon>
        <taxon>Ascomycota</taxon>
        <taxon>Pezizomycotina</taxon>
        <taxon>Dothideomycetes</taxon>
        <taxon>Dothideomycetidae</taxon>
        <taxon>Mycosphaerellales</taxon>
        <taxon>Mycosphaerellaceae</taxon>
        <taxon>Dothistroma</taxon>
    </lineage>
</organism>
<dbReference type="PANTHER" id="PTHR10009:SF18">
    <property type="entry name" value="PROTEIN YELLOW-LIKE PROTEIN"/>
    <property type="match status" value="1"/>
</dbReference>
<dbReference type="PANTHER" id="PTHR10009">
    <property type="entry name" value="PROTEIN YELLOW-RELATED"/>
    <property type="match status" value="1"/>
</dbReference>
<name>N1PJ99_DOTSN</name>
<evidence type="ECO:0000256" key="3">
    <source>
        <dbReference type="ARBA" id="ARBA00022525"/>
    </source>
</evidence>
<comment type="subcellular location">
    <subcellularLocation>
        <location evidence="1">Secreted</location>
    </subcellularLocation>
</comment>